<evidence type="ECO:0000256" key="2">
    <source>
        <dbReference type="ARBA" id="ARBA00008834"/>
    </source>
</evidence>
<evidence type="ECO:0000256" key="10">
    <source>
        <dbReference type="ARBA" id="ARBA00023295"/>
    </source>
</evidence>
<keyword evidence="10 15" id="KW-0326">Glycosidase</keyword>
<evidence type="ECO:0000256" key="8">
    <source>
        <dbReference type="ARBA" id="ARBA00023157"/>
    </source>
</evidence>
<dbReference type="EMBL" id="JASGXD010000012">
    <property type="protein sequence ID" value="KAK6002451.1"/>
    <property type="molecule type" value="Genomic_DNA"/>
</dbReference>
<evidence type="ECO:0000256" key="5">
    <source>
        <dbReference type="ARBA" id="ARBA00022729"/>
    </source>
</evidence>
<evidence type="ECO:0000256" key="3">
    <source>
        <dbReference type="ARBA" id="ARBA00012736"/>
    </source>
</evidence>
<dbReference type="Gene3D" id="2.160.20.10">
    <property type="entry name" value="Single-stranded right-handed beta-helix, Pectin lyase-like"/>
    <property type="match status" value="1"/>
</dbReference>
<evidence type="ECO:0000256" key="11">
    <source>
        <dbReference type="ARBA" id="ARBA00023316"/>
    </source>
</evidence>
<keyword evidence="18" id="KW-1185">Reference proteome</keyword>
<comment type="catalytic activity">
    <reaction evidence="12">
        <text>(1,4-alpha-D-galacturonosyl)n+m + H2O = (1,4-alpha-D-galacturonosyl)n + (1,4-alpha-D-galacturonosyl)m.</text>
        <dbReference type="EC" id="3.2.1.15"/>
    </reaction>
</comment>
<feature type="signal peptide" evidence="16">
    <location>
        <begin position="1"/>
        <end position="20"/>
    </location>
</feature>
<dbReference type="PANTHER" id="PTHR31884:SF9">
    <property type="entry name" value="ENDOPOLYGALACTURONASE D-RELATED"/>
    <property type="match status" value="1"/>
</dbReference>
<name>A0ABR0TET6_AURPU</name>
<evidence type="ECO:0000256" key="14">
    <source>
        <dbReference type="PROSITE-ProRule" id="PRU10052"/>
    </source>
</evidence>
<evidence type="ECO:0000256" key="12">
    <source>
        <dbReference type="ARBA" id="ARBA00034074"/>
    </source>
</evidence>
<keyword evidence="4" id="KW-0964">Secreted</keyword>
<dbReference type="Proteomes" id="UP001341245">
    <property type="component" value="Unassembled WGS sequence"/>
</dbReference>
<keyword evidence="8" id="KW-1015">Disulfide bond</keyword>
<organism evidence="17 18">
    <name type="scientific">Aureobasidium pullulans</name>
    <name type="common">Black yeast</name>
    <name type="synonym">Pullularia pullulans</name>
    <dbReference type="NCBI Taxonomy" id="5580"/>
    <lineage>
        <taxon>Eukaryota</taxon>
        <taxon>Fungi</taxon>
        <taxon>Dikarya</taxon>
        <taxon>Ascomycota</taxon>
        <taxon>Pezizomycotina</taxon>
        <taxon>Dothideomycetes</taxon>
        <taxon>Dothideomycetidae</taxon>
        <taxon>Dothideales</taxon>
        <taxon>Saccotheciaceae</taxon>
        <taxon>Aureobasidium</taxon>
    </lineage>
</organism>
<comment type="similarity">
    <text evidence="2 15">Belongs to the glycosyl hydrolase 28 family.</text>
</comment>
<reference evidence="17 18" key="1">
    <citation type="submission" date="2023-11" db="EMBL/GenBank/DDBJ databases">
        <title>Draft genome sequence and annotation of the polyextremotolerant black yeast-like fungus Aureobasidium pullulans NRRL 62042.</title>
        <authorList>
            <person name="Dielentheis-Frenken M.R.E."/>
            <person name="Wibberg D."/>
            <person name="Blank L.M."/>
            <person name="Tiso T."/>
        </authorList>
    </citation>
    <scope>NUCLEOTIDE SEQUENCE [LARGE SCALE GENOMIC DNA]</scope>
    <source>
        <strain evidence="17 18">NRRL 62042</strain>
    </source>
</reference>
<keyword evidence="11" id="KW-0961">Cell wall biogenesis/degradation</keyword>
<dbReference type="InterPro" id="IPR012334">
    <property type="entry name" value="Pectin_lyas_fold"/>
</dbReference>
<evidence type="ECO:0000256" key="6">
    <source>
        <dbReference type="ARBA" id="ARBA00022737"/>
    </source>
</evidence>
<protein>
    <recommendedName>
        <fullName evidence="3">endo-polygalacturonase</fullName>
        <ecNumber evidence="3">3.2.1.15</ecNumber>
    </recommendedName>
</protein>
<dbReference type="EC" id="3.2.1.15" evidence="3"/>
<evidence type="ECO:0000256" key="13">
    <source>
        <dbReference type="ARBA" id="ARBA00037707"/>
    </source>
</evidence>
<evidence type="ECO:0000313" key="17">
    <source>
        <dbReference type="EMBL" id="KAK6002451.1"/>
    </source>
</evidence>
<accession>A0ABR0TET6</accession>
<comment type="subcellular location">
    <subcellularLocation>
        <location evidence="1">Secreted</location>
    </subcellularLocation>
</comment>
<dbReference type="InterPro" id="IPR000743">
    <property type="entry name" value="Glyco_hydro_28"/>
</dbReference>
<dbReference type="PROSITE" id="PS00502">
    <property type="entry name" value="POLYGALACTURONASE"/>
    <property type="match status" value="1"/>
</dbReference>
<dbReference type="Pfam" id="PF00295">
    <property type="entry name" value="Glyco_hydro_28"/>
    <property type="match status" value="1"/>
</dbReference>
<keyword evidence="7 15" id="KW-0378">Hydrolase</keyword>
<keyword evidence="9" id="KW-0325">Glycoprotein</keyword>
<dbReference type="SMART" id="SM00710">
    <property type="entry name" value="PbH1"/>
    <property type="match status" value="7"/>
</dbReference>
<evidence type="ECO:0000313" key="18">
    <source>
        <dbReference type="Proteomes" id="UP001341245"/>
    </source>
</evidence>
<evidence type="ECO:0000256" key="9">
    <source>
        <dbReference type="ARBA" id="ARBA00023180"/>
    </source>
</evidence>
<proteinExistence type="inferred from homology"/>
<evidence type="ECO:0000256" key="4">
    <source>
        <dbReference type="ARBA" id="ARBA00022525"/>
    </source>
</evidence>
<dbReference type="InterPro" id="IPR050434">
    <property type="entry name" value="Glycosyl_hydrlase_28"/>
</dbReference>
<evidence type="ECO:0000256" key="1">
    <source>
        <dbReference type="ARBA" id="ARBA00004613"/>
    </source>
</evidence>
<dbReference type="InterPro" id="IPR006626">
    <property type="entry name" value="PbH1"/>
</dbReference>
<evidence type="ECO:0000256" key="7">
    <source>
        <dbReference type="ARBA" id="ARBA00022801"/>
    </source>
</evidence>
<dbReference type="InterPro" id="IPR011050">
    <property type="entry name" value="Pectin_lyase_fold/virulence"/>
</dbReference>
<dbReference type="SUPFAM" id="SSF51126">
    <property type="entry name" value="Pectin lyase-like"/>
    <property type="match status" value="1"/>
</dbReference>
<comment type="function">
    <text evidence="13">Involved in maceration and soft-rotting of plant tissue. Hydrolyzes the 1,4-alpha glycosidic bonds of de-esterified pectate in the smooth region of the plant cell wall.</text>
</comment>
<sequence length="378" mass="39287">MKSIALPYLSLPGLLAVAEAVPAATHPGAADPCYVTSYSGVTTAVSSCTNITLDGIAVPGNTTLDLTKLKAGTTVTFAGKTTFAYADANYDMVKVAGTDITITAEKDAIIDGNGQAWWDGLGSNGGVAKPNHFITVSKAIGTSVIKNLVIQNYPVHCFSISGSNGLVVENILLDNTAGDAPNSRSNGLAAAHNTDGFDISSLDGMVLKNSRVLNQDDCVAITSGNNITVSNMYCDGGHGLSIGSVGGKSNNNVTNILFENSRVLNSQNGARIKTNSGTTGYITNIEYRNINVSNISIYGIDIQQDYLNGGPTGIPTNGVIIENITMANIIGTAQTKARDYYILCGDGSCSDFAFNNIHITGGTNSSCNVKPTGDFQCV</sequence>
<feature type="active site" evidence="14">
    <location>
        <position position="238"/>
    </location>
</feature>
<dbReference type="PANTHER" id="PTHR31884">
    <property type="entry name" value="POLYGALACTURONASE"/>
    <property type="match status" value="1"/>
</dbReference>
<evidence type="ECO:0000256" key="15">
    <source>
        <dbReference type="RuleBase" id="RU361169"/>
    </source>
</evidence>
<keyword evidence="6" id="KW-0677">Repeat</keyword>
<evidence type="ECO:0000256" key="16">
    <source>
        <dbReference type="SAM" id="SignalP"/>
    </source>
</evidence>
<keyword evidence="5 16" id="KW-0732">Signal</keyword>
<gene>
    <name evidence="17" type="ORF">QM012_002089</name>
</gene>
<feature type="chain" id="PRO_5046380526" description="endo-polygalacturonase" evidence="16">
    <location>
        <begin position="21"/>
        <end position="378"/>
    </location>
</feature>
<comment type="caution">
    <text evidence="17">The sequence shown here is derived from an EMBL/GenBank/DDBJ whole genome shotgun (WGS) entry which is preliminary data.</text>
</comment>